<dbReference type="EMBL" id="JACJIP010000025">
    <property type="protein sequence ID" value="MBA9087066.1"/>
    <property type="molecule type" value="Genomic_DNA"/>
</dbReference>
<organism evidence="1 2">
    <name type="scientific">Fontibacillus solani</name>
    <dbReference type="NCBI Taxonomy" id="1572857"/>
    <lineage>
        <taxon>Bacteria</taxon>
        <taxon>Bacillati</taxon>
        <taxon>Bacillota</taxon>
        <taxon>Bacilli</taxon>
        <taxon>Bacillales</taxon>
        <taxon>Paenibacillaceae</taxon>
        <taxon>Fontibacillus</taxon>
    </lineage>
</organism>
<dbReference type="RefSeq" id="WP_220482802.1">
    <property type="nucleotide sequence ID" value="NZ_JACJIP010000025.1"/>
</dbReference>
<evidence type="ECO:0000313" key="2">
    <source>
        <dbReference type="Proteomes" id="UP000567067"/>
    </source>
</evidence>
<dbReference type="AlphaFoldDB" id="A0A7W3XSZ1"/>
<keyword evidence="2" id="KW-1185">Reference proteome</keyword>
<gene>
    <name evidence="1" type="ORF">FHR92_003546</name>
</gene>
<proteinExistence type="predicted"/>
<sequence>MTNLLIEAQSKYAQLGEDLEIAQKDTLDLIDESTAALEANIQQVDEINRKVRANLDKDKAESDAGDYRQQYDTLTTEINTVRQQKTDLLTNADLPLPGLSVENGEFLYNGQRWDNMSGADQLKVAAAIVRKLKPNCGFILLDKLEQMDMDSLQEFGAWLEQEGLQAEALLPEFRYGNYYDAESFNIKLQSVFVANEDRTKLLKVVGNIKEEAVRQVGDDGVSQSIVAKTGVATVEDVKVPNPVLLAPYRTFVEVEQPESSFIFRMKDGPSAALFEADGRAWRNDAIANVSNYLAEELNELIKAGHIVVIA</sequence>
<protein>
    <submittedName>
        <fullName evidence="1">Uncharacterized protein</fullName>
    </submittedName>
</protein>
<comment type="caution">
    <text evidence="1">The sequence shown here is derived from an EMBL/GenBank/DDBJ whole genome shotgun (WGS) entry which is preliminary data.</text>
</comment>
<dbReference type="Proteomes" id="UP000567067">
    <property type="component" value="Unassembled WGS sequence"/>
</dbReference>
<name>A0A7W3XSZ1_9BACL</name>
<evidence type="ECO:0000313" key="1">
    <source>
        <dbReference type="EMBL" id="MBA9087066.1"/>
    </source>
</evidence>
<accession>A0A7W3XSZ1</accession>
<reference evidence="1 2" key="1">
    <citation type="submission" date="2020-08" db="EMBL/GenBank/DDBJ databases">
        <title>Genomic Encyclopedia of Type Strains, Phase III (KMG-III): the genomes of soil and plant-associated and newly described type strains.</title>
        <authorList>
            <person name="Whitman W."/>
        </authorList>
    </citation>
    <scope>NUCLEOTIDE SEQUENCE [LARGE SCALE GENOMIC DNA]</scope>
    <source>
        <strain evidence="1 2">CECT 8693</strain>
    </source>
</reference>